<keyword evidence="11" id="KW-0119">Carbohydrate metabolism</keyword>
<organism evidence="19 20">
    <name type="scientific">Podospora didyma</name>
    <dbReference type="NCBI Taxonomy" id="330526"/>
    <lineage>
        <taxon>Eukaryota</taxon>
        <taxon>Fungi</taxon>
        <taxon>Dikarya</taxon>
        <taxon>Ascomycota</taxon>
        <taxon>Pezizomycotina</taxon>
        <taxon>Sordariomycetes</taxon>
        <taxon>Sordariomycetidae</taxon>
        <taxon>Sordariales</taxon>
        <taxon>Podosporaceae</taxon>
        <taxon>Podospora</taxon>
    </lineage>
</organism>
<accession>A0AAE0TVZ5</accession>
<dbReference type="PANTHER" id="PTHR33353:SF36">
    <property type="entry name" value="ENDO-BETA-1,4-GLUCANASE D"/>
    <property type="match status" value="1"/>
</dbReference>
<evidence type="ECO:0000256" key="9">
    <source>
        <dbReference type="ARBA" id="ARBA00023033"/>
    </source>
</evidence>
<dbReference type="EMBL" id="JAULSW010000005">
    <property type="protein sequence ID" value="KAK3381503.1"/>
    <property type="molecule type" value="Genomic_DNA"/>
</dbReference>
<evidence type="ECO:0000256" key="15">
    <source>
        <dbReference type="ARBA" id="ARBA00047174"/>
    </source>
</evidence>
<evidence type="ECO:0000256" key="14">
    <source>
        <dbReference type="ARBA" id="ARBA00045077"/>
    </source>
</evidence>
<keyword evidence="10" id="KW-1015">Disulfide bond</keyword>
<feature type="signal peptide" evidence="17">
    <location>
        <begin position="1"/>
        <end position="21"/>
    </location>
</feature>
<name>A0AAE0TVZ5_9PEZI</name>
<reference evidence="19" key="2">
    <citation type="submission" date="2023-06" db="EMBL/GenBank/DDBJ databases">
        <authorList>
            <consortium name="Lawrence Berkeley National Laboratory"/>
            <person name="Haridas S."/>
            <person name="Hensen N."/>
            <person name="Bonometti L."/>
            <person name="Westerberg I."/>
            <person name="Brannstrom I.O."/>
            <person name="Guillou S."/>
            <person name="Cros-Aarteil S."/>
            <person name="Calhoun S."/>
            <person name="Kuo A."/>
            <person name="Mondo S."/>
            <person name="Pangilinan J."/>
            <person name="Riley R."/>
            <person name="LaButti K."/>
            <person name="Andreopoulos B."/>
            <person name="Lipzen A."/>
            <person name="Chen C."/>
            <person name="Yanf M."/>
            <person name="Daum C."/>
            <person name="Ng V."/>
            <person name="Clum A."/>
            <person name="Steindorff A."/>
            <person name="Ohm R."/>
            <person name="Martin F."/>
            <person name="Silar P."/>
            <person name="Natvig D."/>
            <person name="Lalanne C."/>
            <person name="Gautier V."/>
            <person name="Ament-velasquez S.L."/>
            <person name="Kruys A."/>
            <person name="Hutchinson M.I."/>
            <person name="Powell A.J."/>
            <person name="Barry K."/>
            <person name="Miller A.N."/>
            <person name="Grigoriev I.V."/>
            <person name="Debuchy R."/>
            <person name="Gladieux P."/>
            <person name="Thoren M.H."/>
            <person name="Johannesson H."/>
        </authorList>
    </citation>
    <scope>NUCLEOTIDE SEQUENCE</scope>
    <source>
        <strain evidence="19">CBS 232.78</strain>
    </source>
</reference>
<reference evidence="19" key="1">
    <citation type="journal article" date="2023" name="Mol. Phylogenet. Evol.">
        <title>Genome-scale phylogeny and comparative genomics of the fungal order Sordariales.</title>
        <authorList>
            <person name="Hensen N."/>
            <person name="Bonometti L."/>
            <person name="Westerberg I."/>
            <person name="Brannstrom I.O."/>
            <person name="Guillou S."/>
            <person name="Cros-Aarteil S."/>
            <person name="Calhoun S."/>
            <person name="Haridas S."/>
            <person name="Kuo A."/>
            <person name="Mondo S."/>
            <person name="Pangilinan J."/>
            <person name="Riley R."/>
            <person name="LaButti K."/>
            <person name="Andreopoulos B."/>
            <person name="Lipzen A."/>
            <person name="Chen C."/>
            <person name="Yan M."/>
            <person name="Daum C."/>
            <person name="Ng V."/>
            <person name="Clum A."/>
            <person name="Steindorff A."/>
            <person name="Ohm R.A."/>
            <person name="Martin F."/>
            <person name="Silar P."/>
            <person name="Natvig D.O."/>
            <person name="Lalanne C."/>
            <person name="Gautier V."/>
            <person name="Ament-Velasquez S.L."/>
            <person name="Kruys A."/>
            <person name="Hutchinson M.I."/>
            <person name="Powell A.J."/>
            <person name="Barry K."/>
            <person name="Miller A.N."/>
            <person name="Grigoriev I.V."/>
            <person name="Debuchy R."/>
            <person name="Gladieux P."/>
            <person name="Hiltunen Thoren M."/>
            <person name="Johannesson H."/>
        </authorList>
    </citation>
    <scope>NUCLEOTIDE SEQUENCE</scope>
    <source>
        <strain evidence="19">CBS 232.78</strain>
    </source>
</reference>
<dbReference type="Pfam" id="PF03443">
    <property type="entry name" value="AA9"/>
    <property type="match status" value="1"/>
</dbReference>
<evidence type="ECO:0000313" key="20">
    <source>
        <dbReference type="Proteomes" id="UP001285441"/>
    </source>
</evidence>
<evidence type="ECO:0000256" key="10">
    <source>
        <dbReference type="ARBA" id="ARBA00023157"/>
    </source>
</evidence>
<comment type="catalytic activity">
    <reaction evidence="14">
        <text>[(1-&gt;4)-beta-D-glucosyl]n+m + reduced acceptor + O2 = 4-dehydro-beta-D-glucosyl-[(1-&gt;4)-beta-D-glucosyl]n-1 + [(1-&gt;4)-beta-D-glucosyl]m + acceptor + H2O.</text>
        <dbReference type="EC" id="1.14.99.56"/>
    </reaction>
</comment>
<dbReference type="GO" id="GO:0030245">
    <property type="term" value="P:cellulose catabolic process"/>
    <property type="evidence" value="ECO:0007669"/>
    <property type="project" value="UniProtKB-KW"/>
</dbReference>
<evidence type="ECO:0000256" key="1">
    <source>
        <dbReference type="ARBA" id="ARBA00001973"/>
    </source>
</evidence>
<dbReference type="GO" id="GO:0005576">
    <property type="term" value="C:extracellular region"/>
    <property type="evidence" value="ECO:0007669"/>
    <property type="project" value="UniProtKB-SubCell"/>
</dbReference>
<evidence type="ECO:0000256" key="11">
    <source>
        <dbReference type="ARBA" id="ARBA00023277"/>
    </source>
</evidence>
<evidence type="ECO:0000256" key="13">
    <source>
        <dbReference type="ARBA" id="ARBA00044502"/>
    </source>
</evidence>
<evidence type="ECO:0000259" key="18">
    <source>
        <dbReference type="Pfam" id="PF03443"/>
    </source>
</evidence>
<keyword evidence="3" id="KW-0964">Secreted</keyword>
<dbReference type="Proteomes" id="UP001285441">
    <property type="component" value="Unassembled WGS sequence"/>
</dbReference>
<dbReference type="EC" id="1.14.99.56" evidence="15"/>
<feature type="region of interest" description="Disordered" evidence="16">
    <location>
        <begin position="357"/>
        <end position="382"/>
    </location>
</feature>
<comment type="cofactor">
    <cofactor evidence="1">
        <name>Cu(2+)</name>
        <dbReference type="ChEBI" id="CHEBI:29036"/>
    </cofactor>
</comment>
<keyword evidence="7" id="KW-0560">Oxidoreductase</keyword>
<evidence type="ECO:0000256" key="4">
    <source>
        <dbReference type="ARBA" id="ARBA00022723"/>
    </source>
</evidence>
<keyword evidence="8" id="KW-0186">Copper</keyword>
<dbReference type="GO" id="GO:0004497">
    <property type="term" value="F:monooxygenase activity"/>
    <property type="evidence" value="ECO:0007669"/>
    <property type="project" value="UniProtKB-KW"/>
</dbReference>
<evidence type="ECO:0000256" key="2">
    <source>
        <dbReference type="ARBA" id="ARBA00004613"/>
    </source>
</evidence>
<evidence type="ECO:0000256" key="7">
    <source>
        <dbReference type="ARBA" id="ARBA00023002"/>
    </source>
</evidence>
<dbReference type="GO" id="GO:0046872">
    <property type="term" value="F:metal ion binding"/>
    <property type="evidence" value="ECO:0007669"/>
    <property type="project" value="UniProtKB-KW"/>
</dbReference>
<dbReference type="InterPro" id="IPR049892">
    <property type="entry name" value="AA9"/>
</dbReference>
<keyword evidence="20" id="KW-1185">Reference proteome</keyword>
<keyword evidence="5 17" id="KW-0732">Signal</keyword>
<evidence type="ECO:0000256" key="12">
    <source>
        <dbReference type="ARBA" id="ARBA00023326"/>
    </source>
</evidence>
<evidence type="ECO:0000256" key="17">
    <source>
        <dbReference type="SAM" id="SignalP"/>
    </source>
</evidence>
<keyword evidence="6" id="KW-0136">Cellulose degradation</keyword>
<feature type="chain" id="PRO_5042056465" description="lytic cellulose monooxygenase (C4-dehydrogenating)" evidence="17">
    <location>
        <begin position="22"/>
        <end position="382"/>
    </location>
</feature>
<dbReference type="PANTHER" id="PTHR33353">
    <property type="entry name" value="PUTATIVE (AFU_ORTHOLOGUE AFUA_1G12560)-RELATED"/>
    <property type="match status" value="1"/>
</dbReference>
<keyword evidence="9" id="KW-0503">Monooxygenase</keyword>
<dbReference type="CDD" id="cd21175">
    <property type="entry name" value="LPMO_AA9"/>
    <property type="match status" value="1"/>
</dbReference>
<gene>
    <name evidence="19" type="ORF">B0H63DRAFT_206570</name>
</gene>
<proteinExistence type="inferred from homology"/>
<comment type="subcellular location">
    <subcellularLocation>
        <location evidence="2">Secreted</location>
    </subcellularLocation>
</comment>
<evidence type="ECO:0000256" key="3">
    <source>
        <dbReference type="ARBA" id="ARBA00022525"/>
    </source>
</evidence>
<keyword evidence="4" id="KW-0479">Metal-binding</keyword>
<dbReference type="GO" id="GO:0016787">
    <property type="term" value="F:hydrolase activity"/>
    <property type="evidence" value="ECO:0007669"/>
    <property type="project" value="UniProtKB-KW"/>
</dbReference>
<comment type="caution">
    <text evidence="19">The sequence shown here is derived from an EMBL/GenBank/DDBJ whole genome shotgun (WGS) entry which is preliminary data.</text>
</comment>
<dbReference type="AlphaFoldDB" id="A0AAE0TVZ5"/>
<keyword evidence="12" id="KW-0624">Polysaccharide degradation</keyword>
<protein>
    <recommendedName>
        <fullName evidence="15">lytic cellulose monooxygenase (C4-dehydrogenating)</fullName>
        <ecNumber evidence="15">1.14.99.56</ecNumber>
    </recommendedName>
</protein>
<comment type="similarity">
    <text evidence="13">Belongs to the polysaccharide monooxygenase AA9 family.</text>
</comment>
<dbReference type="Gene3D" id="2.70.50.70">
    <property type="match status" value="1"/>
</dbReference>
<evidence type="ECO:0000256" key="5">
    <source>
        <dbReference type="ARBA" id="ARBA00022729"/>
    </source>
</evidence>
<dbReference type="InterPro" id="IPR005103">
    <property type="entry name" value="AA9_LPMO"/>
</dbReference>
<feature type="domain" description="Auxiliary Activity family 9 catalytic" evidence="18">
    <location>
        <begin position="22"/>
        <end position="239"/>
    </location>
</feature>
<keyword evidence="19" id="KW-0378">Hydrolase</keyword>
<sequence>MPSLAIKAVLAAVAGAASVSAHGHVRNIVINGLSYQGFDINTFPYMQNPPKVAGWTATNTDNGFVGPESFAAADIICHKSATNAGGHAVVAAGDKVFIQWDTWPESHKGPVIDYLANCGAAGCETADKTSLQFFKIDEVGLIDGSKAPGTWGSDQLIANNNSWLVEIPPTIAPGFYVLRHEIIALHSAGQANGAQNYPQCFNLQVTGGGSASPAGVKGQSLYTANDAGILVNIYQALTSYKVPGPALAAGAVSIAQAASKITASATATTGSAAATAAPVTAPAVATTSSAAVVVPTTLATSKAAATTSTTIAAVPVTTKPATTPITSATKAATTSTKAAAAPATTSVISCPGTIVAPAPKPAAVPDRGGKGPRSHPRDITLN</sequence>
<evidence type="ECO:0000256" key="6">
    <source>
        <dbReference type="ARBA" id="ARBA00023001"/>
    </source>
</evidence>
<evidence type="ECO:0000256" key="16">
    <source>
        <dbReference type="SAM" id="MobiDB-lite"/>
    </source>
</evidence>
<evidence type="ECO:0000313" key="19">
    <source>
        <dbReference type="EMBL" id="KAK3381503.1"/>
    </source>
</evidence>
<evidence type="ECO:0000256" key="8">
    <source>
        <dbReference type="ARBA" id="ARBA00023008"/>
    </source>
</evidence>